<dbReference type="AlphaFoldDB" id="A0A4C1ZV53"/>
<evidence type="ECO:0000313" key="2">
    <source>
        <dbReference type="EMBL" id="GBP92386.1"/>
    </source>
</evidence>
<comment type="caution">
    <text evidence="2">The sequence shown here is derived from an EMBL/GenBank/DDBJ whole genome shotgun (WGS) entry which is preliminary data.</text>
</comment>
<protein>
    <submittedName>
        <fullName evidence="2">Uncharacterized protein</fullName>
    </submittedName>
</protein>
<feature type="region of interest" description="Disordered" evidence="1">
    <location>
        <begin position="1"/>
        <end position="23"/>
    </location>
</feature>
<evidence type="ECO:0000256" key="1">
    <source>
        <dbReference type="SAM" id="MobiDB-lite"/>
    </source>
</evidence>
<reference evidence="2 3" key="1">
    <citation type="journal article" date="2019" name="Commun. Biol.">
        <title>The bagworm genome reveals a unique fibroin gene that provides high tensile strength.</title>
        <authorList>
            <person name="Kono N."/>
            <person name="Nakamura H."/>
            <person name="Ohtoshi R."/>
            <person name="Tomita M."/>
            <person name="Numata K."/>
            <person name="Arakawa K."/>
        </authorList>
    </citation>
    <scope>NUCLEOTIDE SEQUENCE [LARGE SCALE GENOMIC DNA]</scope>
</reference>
<name>A0A4C1ZV53_EUMVA</name>
<proteinExistence type="predicted"/>
<evidence type="ECO:0000313" key="3">
    <source>
        <dbReference type="Proteomes" id="UP000299102"/>
    </source>
</evidence>
<keyword evidence="3" id="KW-1185">Reference proteome</keyword>
<sequence>MRGQGFGNKASRLARAVTERDPEALPEHTAIGRQIPGSVTRKRYVWQHCLPWFMWGFLELRQARASGAPGRDALSLGNLSLKGDKLFTNVNKFDARRGGLFVFGAGTAARGATADAGRYTRRPGRRGGAGGALHMYARSYIRSIGIVPKKESKVVPGLELRIGLGSEEETRIRTDRRNETCAVALHILASSLTALIKMTSLALTRNSDTPIKSNILHDYPLPHDSEAGLGDESHAMCGTAARVPARRRMRER</sequence>
<organism evidence="2 3">
    <name type="scientific">Eumeta variegata</name>
    <name type="common">Bagworm moth</name>
    <name type="synonym">Eumeta japonica</name>
    <dbReference type="NCBI Taxonomy" id="151549"/>
    <lineage>
        <taxon>Eukaryota</taxon>
        <taxon>Metazoa</taxon>
        <taxon>Ecdysozoa</taxon>
        <taxon>Arthropoda</taxon>
        <taxon>Hexapoda</taxon>
        <taxon>Insecta</taxon>
        <taxon>Pterygota</taxon>
        <taxon>Neoptera</taxon>
        <taxon>Endopterygota</taxon>
        <taxon>Lepidoptera</taxon>
        <taxon>Glossata</taxon>
        <taxon>Ditrysia</taxon>
        <taxon>Tineoidea</taxon>
        <taxon>Psychidae</taxon>
        <taxon>Oiketicinae</taxon>
        <taxon>Eumeta</taxon>
    </lineage>
</organism>
<dbReference type="Proteomes" id="UP000299102">
    <property type="component" value="Unassembled WGS sequence"/>
</dbReference>
<dbReference type="EMBL" id="BGZK01002271">
    <property type="protein sequence ID" value="GBP92386.1"/>
    <property type="molecule type" value="Genomic_DNA"/>
</dbReference>
<accession>A0A4C1ZV53</accession>
<gene>
    <name evidence="2" type="ORF">EVAR_68438_1</name>
</gene>